<sequence length="146" mass="16482">MADTATATTPATHDPMATATIHSPKLKTEGKTEHEDKPHPPSPTTDPATKTEPPALPPPPPPPTPQTDTPRLARLARLPRPKTHELKAKLRNTTQRDDISAQEALRRQLNNERNRRTRQRKIEREIASGVRHKDGRVRRSTERPWC</sequence>
<feature type="region of interest" description="Disordered" evidence="1">
    <location>
        <begin position="1"/>
        <end position="146"/>
    </location>
</feature>
<evidence type="ECO:0000313" key="2">
    <source>
        <dbReference type="EMBL" id="RPB06375.1"/>
    </source>
</evidence>
<proteinExistence type="predicted"/>
<name>A0A3N4KKP9_9PEZI</name>
<protein>
    <submittedName>
        <fullName evidence="2">Uncharacterized protein</fullName>
    </submittedName>
</protein>
<dbReference type="Proteomes" id="UP000277580">
    <property type="component" value="Unassembled WGS sequence"/>
</dbReference>
<feature type="compositionally biased region" description="Low complexity" evidence="1">
    <location>
        <begin position="66"/>
        <end position="78"/>
    </location>
</feature>
<feature type="compositionally biased region" description="Basic and acidic residues" evidence="1">
    <location>
        <begin position="26"/>
        <end position="39"/>
    </location>
</feature>
<keyword evidence="3" id="KW-1185">Reference proteome</keyword>
<reference evidence="2 3" key="1">
    <citation type="journal article" date="2018" name="Nat. Ecol. Evol.">
        <title>Pezizomycetes genomes reveal the molecular basis of ectomycorrhizal truffle lifestyle.</title>
        <authorList>
            <person name="Murat C."/>
            <person name="Payen T."/>
            <person name="Noel B."/>
            <person name="Kuo A."/>
            <person name="Morin E."/>
            <person name="Chen J."/>
            <person name="Kohler A."/>
            <person name="Krizsan K."/>
            <person name="Balestrini R."/>
            <person name="Da Silva C."/>
            <person name="Montanini B."/>
            <person name="Hainaut M."/>
            <person name="Levati E."/>
            <person name="Barry K.W."/>
            <person name="Belfiori B."/>
            <person name="Cichocki N."/>
            <person name="Clum A."/>
            <person name="Dockter R.B."/>
            <person name="Fauchery L."/>
            <person name="Guy J."/>
            <person name="Iotti M."/>
            <person name="Le Tacon F."/>
            <person name="Lindquist E.A."/>
            <person name="Lipzen A."/>
            <person name="Malagnac F."/>
            <person name="Mello A."/>
            <person name="Molinier V."/>
            <person name="Miyauchi S."/>
            <person name="Poulain J."/>
            <person name="Riccioni C."/>
            <person name="Rubini A."/>
            <person name="Sitrit Y."/>
            <person name="Splivallo R."/>
            <person name="Traeger S."/>
            <person name="Wang M."/>
            <person name="Zifcakova L."/>
            <person name="Wipf D."/>
            <person name="Zambonelli A."/>
            <person name="Paolocci F."/>
            <person name="Nowrousian M."/>
            <person name="Ottonello S."/>
            <person name="Baldrian P."/>
            <person name="Spatafora J.W."/>
            <person name="Henrissat B."/>
            <person name="Nagy L.G."/>
            <person name="Aury J.M."/>
            <person name="Wincker P."/>
            <person name="Grigoriev I.V."/>
            <person name="Bonfante P."/>
            <person name="Martin F.M."/>
        </authorList>
    </citation>
    <scope>NUCLEOTIDE SEQUENCE [LARGE SCALE GENOMIC DNA]</scope>
    <source>
        <strain evidence="2 3">CCBAS932</strain>
    </source>
</reference>
<gene>
    <name evidence="2" type="ORF">P167DRAFT_569176</name>
</gene>
<feature type="compositionally biased region" description="Basic and acidic residues" evidence="1">
    <location>
        <begin position="137"/>
        <end position="146"/>
    </location>
</feature>
<dbReference type="InParanoid" id="A0A3N4KKP9"/>
<feature type="compositionally biased region" description="Pro residues" evidence="1">
    <location>
        <begin position="54"/>
        <end position="65"/>
    </location>
</feature>
<accession>A0A3N4KKP9</accession>
<feature type="compositionally biased region" description="Basic and acidic residues" evidence="1">
    <location>
        <begin position="82"/>
        <end position="126"/>
    </location>
</feature>
<evidence type="ECO:0000313" key="3">
    <source>
        <dbReference type="Proteomes" id="UP000277580"/>
    </source>
</evidence>
<dbReference type="EMBL" id="ML119396">
    <property type="protein sequence ID" value="RPB06375.1"/>
    <property type="molecule type" value="Genomic_DNA"/>
</dbReference>
<organism evidence="2 3">
    <name type="scientific">Morchella conica CCBAS932</name>
    <dbReference type="NCBI Taxonomy" id="1392247"/>
    <lineage>
        <taxon>Eukaryota</taxon>
        <taxon>Fungi</taxon>
        <taxon>Dikarya</taxon>
        <taxon>Ascomycota</taxon>
        <taxon>Pezizomycotina</taxon>
        <taxon>Pezizomycetes</taxon>
        <taxon>Pezizales</taxon>
        <taxon>Morchellaceae</taxon>
        <taxon>Morchella</taxon>
    </lineage>
</organism>
<dbReference type="AlphaFoldDB" id="A0A3N4KKP9"/>
<feature type="compositionally biased region" description="Low complexity" evidence="1">
    <location>
        <begin position="1"/>
        <end position="20"/>
    </location>
</feature>
<evidence type="ECO:0000256" key="1">
    <source>
        <dbReference type="SAM" id="MobiDB-lite"/>
    </source>
</evidence>